<evidence type="ECO:0000256" key="4">
    <source>
        <dbReference type="ARBA" id="ARBA00023157"/>
    </source>
</evidence>
<reference evidence="7" key="1">
    <citation type="journal article" date="2014" name="Int. J. Syst. Evol. Microbiol.">
        <title>Complete genome sequence of Corynebacterium casei LMG S-19264T (=DSM 44701T), isolated from a smear-ripened cheese.</title>
        <authorList>
            <consortium name="US DOE Joint Genome Institute (JGI-PGF)"/>
            <person name="Walter F."/>
            <person name="Albersmeier A."/>
            <person name="Kalinowski J."/>
            <person name="Ruckert C."/>
        </authorList>
    </citation>
    <scope>NUCLEOTIDE SEQUENCE</scope>
    <source>
        <strain evidence="7">CGMCC 4.7308</strain>
    </source>
</reference>
<dbReference type="InterPro" id="IPR050553">
    <property type="entry name" value="Thioredoxin_ResA/DsbE_sf"/>
</dbReference>
<keyword evidence="2" id="KW-0201">Cytochrome c-type biogenesis</keyword>
<dbReference type="RefSeq" id="WP_229674750.1">
    <property type="nucleotide sequence ID" value="NZ_BMNA01000021.1"/>
</dbReference>
<evidence type="ECO:0000256" key="5">
    <source>
        <dbReference type="ARBA" id="ARBA00023284"/>
    </source>
</evidence>
<dbReference type="InterPro" id="IPR013766">
    <property type="entry name" value="Thioredoxin_domain"/>
</dbReference>
<comment type="caution">
    <text evidence="7">The sequence shown here is derived from an EMBL/GenBank/DDBJ whole genome shotgun (WGS) entry which is preliminary data.</text>
</comment>
<feature type="domain" description="Thioredoxin" evidence="6">
    <location>
        <begin position="22"/>
        <end position="167"/>
    </location>
</feature>
<proteinExistence type="predicted"/>
<reference evidence="7" key="2">
    <citation type="submission" date="2020-09" db="EMBL/GenBank/DDBJ databases">
        <authorList>
            <person name="Sun Q."/>
            <person name="Zhou Y."/>
        </authorList>
    </citation>
    <scope>NUCLEOTIDE SEQUENCE</scope>
    <source>
        <strain evidence="7">CGMCC 4.7308</strain>
    </source>
</reference>
<evidence type="ECO:0000256" key="2">
    <source>
        <dbReference type="ARBA" id="ARBA00022748"/>
    </source>
</evidence>
<accession>A0A917WPD0</accession>
<dbReference type="SUPFAM" id="SSF52833">
    <property type="entry name" value="Thioredoxin-like"/>
    <property type="match status" value="1"/>
</dbReference>
<keyword evidence="4" id="KW-1015">Disulfide bond</keyword>
<dbReference type="CDD" id="cd02966">
    <property type="entry name" value="TlpA_like_family"/>
    <property type="match status" value="1"/>
</dbReference>
<dbReference type="Gene3D" id="3.40.30.10">
    <property type="entry name" value="Glutaredoxin"/>
    <property type="match status" value="1"/>
</dbReference>
<dbReference type="GO" id="GO:0016491">
    <property type="term" value="F:oxidoreductase activity"/>
    <property type="evidence" value="ECO:0007669"/>
    <property type="project" value="InterPro"/>
</dbReference>
<evidence type="ECO:0000256" key="1">
    <source>
        <dbReference type="ARBA" id="ARBA00004196"/>
    </source>
</evidence>
<dbReference type="PANTHER" id="PTHR42852">
    <property type="entry name" value="THIOL:DISULFIDE INTERCHANGE PROTEIN DSBE"/>
    <property type="match status" value="1"/>
</dbReference>
<dbReference type="GO" id="GO:0030313">
    <property type="term" value="C:cell envelope"/>
    <property type="evidence" value="ECO:0007669"/>
    <property type="project" value="UniProtKB-SubCell"/>
</dbReference>
<dbReference type="InterPro" id="IPR036249">
    <property type="entry name" value="Thioredoxin-like_sf"/>
</dbReference>
<evidence type="ECO:0000313" key="8">
    <source>
        <dbReference type="Proteomes" id="UP000655208"/>
    </source>
</evidence>
<dbReference type="PROSITE" id="PS51352">
    <property type="entry name" value="THIOREDOXIN_2"/>
    <property type="match status" value="1"/>
</dbReference>
<dbReference type="PANTHER" id="PTHR42852:SF6">
    <property type="entry name" value="THIOL:DISULFIDE INTERCHANGE PROTEIN DSBE"/>
    <property type="match status" value="1"/>
</dbReference>
<dbReference type="Pfam" id="PF00578">
    <property type="entry name" value="AhpC-TSA"/>
    <property type="match status" value="1"/>
</dbReference>
<keyword evidence="8" id="KW-1185">Reference proteome</keyword>
<gene>
    <name evidence="7" type="ORF">GCM10011594_43330</name>
</gene>
<dbReference type="Proteomes" id="UP000655208">
    <property type="component" value="Unassembled WGS sequence"/>
</dbReference>
<evidence type="ECO:0000259" key="6">
    <source>
        <dbReference type="PROSITE" id="PS51352"/>
    </source>
</evidence>
<evidence type="ECO:0000256" key="3">
    <source>
        <dbReference type="ARBA" id="ARBA00022968"/>
    </source>
</evidence>
<dbReference type="InterPro" id="IPR000866">
    <property type="entry name" value="AhpC/TSA"/>
</dbReference>
<keyword evidence="3" id="KW-0735">Signal-anchor</keyword>
<organism evidence="7 8">
    <name type="scientific">Nakamurella endophytica</name>
    <dbReference type="NCBI Taxonomy" id="1748367"/>
    <lineage>
        <taxon>Bacteria</taxon>
        <taxon>Bacillati</taxon>
        <taxon>Actinomycetota</taxon>
        <taxon>Actinomycetes</taxon>
        <taxon>Nakamurellales</taxon>
        <taxon>Nakamurellaceae</taxon>
        <taxon>Nakamurella</taxon>
    </lineage>
</organism>
<evidence type="ECO:0000313" key="7">
    <source>
        <dbReference type="EMBL" id="GGM18598.1"/>
    </source>
</evidence>
<dbReference type="AlphaFoldDB" id="A0A917WPD0"/>
<name>A0A917WPD0_9ACTN</name>
<dbReference type="InterPro" id="IPR017937">
    <property type="entry name" value="Thioredoxin_CS"/>
</dbReference>
<dbReference type="GO" id="GO:0017004">
    <property type="term" value="P:cytochrome complex assembly"/>
    <property type="evidence" value="ECO:0007669"/>
    <property type="project" value="UniProtKB-KW"/>
</dbReference>
<keyword evidence="3" id="KW-0812">Transmembrane</keyword>
<dbReference type="EMBL" id="BMNA01000021">
    <property type="protein sequence ID" value="GGM18598.1"/>
    <property type="molecule type" value="Genomic_DNA"/>
</dbReference>
<sequence length="170" mass="18345">MNNAQSQSFSFVSPGGRTDLSYRVADRQPIGALSGPGLLEPESTIAVADYPGKVIVLNFWGSWCAPCRAEADGLNRASAQLASKGVQFIGVDVKDTREGGSDFHKSKQVPYPSIFDPSMRTLLSLQGYPASAIPSTIVLDRNHRVAHIWLLPVTAEKLVSVIEPILAETH</sequence>
<dbReference type="GO" id="GO:0016209">
    <property type="term" value="F:antioxidant activity"/>
    <property type="evidence" value="ECO:0007669"/>
    <property type="project" value="InterPro"/>
</dbReference>
<dbReference type="PROSITE" id="PS00194">
    <property type="entry name" value="THIOREDOXIN_1"/>
    <property type="match status" value="1"/>
</dbReference>
<keyword evidence="5" id="KW-0676">Redox-active center</keyword>
<protein>
    <submittedName>
        <fullName evidence="7">Cytochrome c biogenesis protein</fullName>
    </submittedName>
</protein>
<comment type="subcellular location">
    <subcellularLocation>
        <location evidence="1">Cell envelope</location>
    </subcellularLocation>
</comment>